<dbReference type="EMBL" id="CP130946">
    <property type="protein sequence ID" value="XRP74115.1"/>
    <property type="molecule type" value="Genomic_DNA"/>
</dbReference>
<gene>
    <name evidence="1" type="ORF">HF292_005545</name>
</gene>
<keyword evidence="2" id="KW-1185">Reference proteome</keyword>
<sequence>MQQVPQKSAQDFSTAVPYVTSDGLVFLGLEGVEKYIRQIRRALERRDFAAKQRAMERVQQVVQHLLVTLGDNPPSPHLRRLDSLYRYLLLKLAHVNLFNDVQEIAECNPIIGDLRLEWSAIFHPSERNDLRRLSQVDFARFLLG</sequence>
<organism evidence="1 2">
    <name type="scientific">Acidithiobacillus ferruginosus</name>
    <dbReference type="NCBI Taxonomy" id="3063951"/>
    <lineage>
        <taxon>Bacteria</taxon>
        <taxon>Pseudomonadati</taxon>
        <taxon>Pseudomonadota</taxon>
        <taxon>Acidithiobacillia</taxon>
        <taxon>Acidithiobacillales</taxon>
        <taxon>Acidithiobacillaceae</taxon>
        <taxon>Acidithiobacillus</taxon>
    </lineage>
</organism>
<evidence type="ECO:0000313" key="2">
    <source>
        <dbReference type="Proteomes" id="UP001196097"/>
    </source>
</evidence>
<dbReference type="Proteomes" id="UP001196097">
    <property type="component" value="Chromosome"/>
</dbReference>
<protein>
    <submittedName>
        <fullName evidence="1">Flagellar protein FliS</fullName>
    </submittedName>
</protein>
<accession>A0ACD5IKM3</accession>
<keyword evidence="1" id="KW-0282">Flagellum</keyword>
<proteinExistence type="predicted"/>
<reference evidence="1 2" key="1">
    <citation type="journal article" date="2021" name="ISME J.">
        <title>Genomic evolution of the class Acidithiobacillia: deep-branching Proteobacteria living in extreme acidic conditions.</title>
        <authorList>
            <person name="Moya-Beltran A."/>
            <person name="Beard S."/>
            <person name="Rojas-Villalobos C."/>
            <person name="Issotta F."/>
            <person name="Gallardo Y."/>
            <person name="Ulloa R."/>
            <person name="Giaveno A."/>
            <person name="Degli Esposti M."/>
            <person name="Johnson D.B."/>
            <person name="Quatrini R."/>
        </authorList>
    </citation>
    <scope>NUCLEOTIDE SEQUENCE [LARGE SCALE GENOMIC DNA]</scope>
    <source>
        <strain evidence="1 2">CF3</strain>
    </source>
</reference>
<keyword evidence="1" id="KW-0966">Cell projection</keyword>
<evidence type="ECO:0000313" key="1">
    <source>
        <dbReference type="EMBL" id="XRP74115.1"/>
    </source>
</evidence>
<keyword evidence="1" id="KW-0969">Cilium</keyword>
<name>A0ACD5IKM3_9PROT</name>